<keyword evidence="1" id="KW-1133">Transmembrane helix</keyword>
<evidence type="ECO:0000256" key="1">
    <source>
        <dbReference type="SAM" id="Phobius"/>
    </source>
</evidence>
<keyword evidence="3" id="KW-0808">Transferase</keyword>
<name>A0A839UKK7_9GAMM</name>
<evidence type="ECO:0000313" key="4">
    <source>
        <dbReference type="Proteomes" id="UP000559987"/>
    </source>
</evidence>
<accession>A0A839UKK7</accession>
<protein>
    <submittedName>
        <fullName evidence="3">Rhodanese-related sulfurtransferase</fullName>
    </submittedName>
</protein>
<proteinExistence type="predicted"/>
<evidence type="ECO:0000313" key="3">
    <source>
        <dbReference type="EMBL" id="MBB3167140.1"/>
    </source>
</evidence>
<comment type="caution">
    <text evidence="3">The sequence shown here is derived from an EMBL/GenBank/DDBJ whole genome shotgun (WGS) entry which is preliminary data.</text>
</comment>
<dbReference type="InterPro" id="IPR036873">
    <property type="entry name" value="Rhodanese-like_dom_sf"/>
</dbReference>
<dbReference type="Proteomes" id="UP000559987">
    <property type="component" value="Unassembled WGS sequence"/>
</dbReference>
<keyword evidence="1" id="KW-0812">Transmembrane</keyword>
<dbReference type="GO" id="GO:0016740">
    <property type="term" value="F:transferase activity"/>
    <property type="evidence" value="ECO:0007669"/>
    <property type="project" value="UniProtKB-KW"/>
</dbReference>
<organism evidence="3 4">
    <name type="scientific">Simiduia aestuariiviva</name>
    <dbReference type="NCBI Taxonomy" id="1510459"/>
    <lineage>
        <taxon>Bacteria</taxon>
        <taxon>Pseudomonadati</taxon>
        <taxon>Pseudomonadota</taxon>
        <taxon>Gammaproteobacteria</taxon>
        <taxon>Cellvibrionales</taxon>
        <taxon>Cellvibrionaceae</taxon>
        <taxon>Simiduia</taxon>
    </lineage>
</organism>
<dbReference type="SUPFAM" id="SSF52821">
    <property type="entry name" value="Rhodanese/Cell cycle control phosphatase"/>
    <property type="match status" value="1"/>
</dbReference>
<keyword evidence="4" id="KW-1185">Reference proteome</keyword>
<dbReference type="EMBL" id="JACHXZ010000001">
    <property type="protein sequence ID" value="MBB3167140.1"/>
    <property type="molecule type" value="Genomic_DNA"/>
</dbReference>
<dbReference type="PANTHER" id="PTHR43031">
    <property type="entry name" value="FAD-DEPENDENT OXIDOREDUCTASE"/>
    <property type="match status" value="1"/>
</dbReference>
<dbReference type="PANTHER" id="PTHR43031:SF18">
    <property type="entry name" value="RHODANESE-RELATED SULFURTRANSFERASES"/>
    <property type="match status" value="1"/>
</dbReference>
<dbReference type="PROSITE" id="PS50206">
    <property type="entry name" value="RHODANESE_3"/>
    <property type="match status" value="1"/>
</dbReference>
<reference evidence="3 4" key="1">
    <citation type="submission" date="2020-08" db="EMBL/GenBank/DDBJ databases">
        <title>Genomic Encyclopedia of Type Strains, Phase III (KMG-III): the genomes of soil and plant-associated and newly described type strains.</title>
        <authorList>
            <person name="Whitman W."/>
        </authorList>
    </citation>
    <scope>NUCLEOTIDE SEQUENCE [LARGE SCALE GENOMIC DNA]</scope>
    <source>
        <strain evidence="3 4">CECT 8571</strain>
    </source>
</reference>
<dbReference type="Pfam" id="PF00581">
    <property type="entry name" value="Rhodanese"/>
    <property type="match status" value="1"/>
</dbReference>
<dbReference type="AlphaFoldDB" id="A0A839UKK7"/>
<feature type="domain" description="Rhodanese" evidence="2">
    <location>
        <begin position="46"/>
        <end position="135"/>
    </location>
</feature>
<evidence type="ECO:0000259" key="2">
    <source>
        <dbReference type="PROSITE" id="PS50206"/>
    </source>
</evidence>
<dbReference type="Gene3D" id="3.40.250.10">
    <property type="entry name" value="Rhodanese-like domain"/>
    <property type="match status" value="1"/>
</dbReference>
<keyword evidence="1" id="KW-0472">Membrane</keyword>
<sequence>MDLIIFLTEQWLLVSLLCLLVYVYFWREGAKAGANLSIHQMTTLINKGDAVLIDIRDAAEFKAGHIVDAINIPHAKLEKQLAELEKFQGKTLVLVDKLGQHTGHAGRMLRAKGYDVSRLGGGMAEWQGQNLPLVKK</sequence>
<dbReference type="InterPro" id="IPR050229">
    <property type="entry name" value="GlpE_sulfurtransferase"/>
</dbReference>
<dbReference type="CDD" id="cd00158">
    <property type="entry name" value="RHOD"/>
    <property type="match status" value="1"/>
</dbReference>
<gene>
    <name evidence="3" type="ORF">FHS30_000316</name>
</gene>
<feature type="transmembrane region" description="Helical" evidence="1">
    <location>
        <begin position="6"/>
        <end position="25"/>
    </location>
</feature>
<dbReference type="InterPro" id="IPR001763">
    <property type="entry name" value="Rhodanese-like_dom"/>
</dbReference>
<dbReference type="SMART" id="SM00450">
    <property type="entry name" value="RHOD"/>
    <property type="match status" value="1"/>
</dbReference>